<evidence type="ECO:0000259" key="6">
    <source>
        <dbReference type="PROSITE" id="PS51094"/>
    </source>
</evidence>
<dbReference type="Gene3D" id="3.40.930.10">
    <property type="entry name" value="Mannitol-specific EII, Chain A"/>
    <property type="match status" value="1"/>
</dbReference>
<dbReference type="SUPFAM" id="SSF55804">
    <property type="entry name" value="Phoshotransferase/anion transport protein"/>
    <property type="match status" value="1"/>
</dbReference>
<sequence>MSLDKRSAAILHKMMQADSYVTVQELLESQGISKRTLYYDMNKINDWLEENQLPAVQYIRSTGYYIDEQTKQKIPDKLQGMKKWQYEYSVKERKAWLTIYLLTREGRILLEDLMNRLGVSRNTTLDDLKKLKTELQAFHISLHFDRKQGYFIQGEEQDKRKALIFYLSQAVTTQSWNELISHIQTMAYSTSMVEEEQQEDFLKTKEIQVIREALSVCERLLGIQYTDEVLESLSIHIHLFRKRFSRGQHVTIDMEEKEVLKKTKHFEAATYISNELSKTLHIDIPEDETYYIATHLLGARVMNQYHSDQENSHTQMLLEAVQRMITDFQKFACIMFENPEGLKRDLMLHLKPAFYRIKYGINMDNPLIDSIKTHYHEIFLLTQKVIVHFEQLVGQRVCEDEIAYISMHFGAWLRKQGANPAPRKKALIVCPNGIGTSLILQNQLENLFSSIDICKTVSLREYEAHSYDVDLIFSTTTLTKSDAPVYVVNPILNDAEKARLLRRVGAYISDKDKQPTESLEGMMSIIRRHAVIENEEALHQELKEYLLEPAALHKELTYKPTVADILTRDQIQVARTVANWEEAIRLASAPLVRNGSILPSYVDAMIRSVYDHGPYIVIAPKIAIPHSRPQDGVQRLSMSFLQLKHPVSFSERPEHSAQLFIVLAAIDNETHLRALAQLTAVLSSPEALQTLLQTDQIDDVLHLLEIYSQHQLPAGL</sequence>
<dbReference type="InterPro" id="IPR007737">
    <property type="entry name" value="Mga_HTH"/>
</dbReference>
<evidence type="ECO:0000313" key="9">
    <source>
        <dbReference type="EMBL" id="AIG24724.1"/>
    </source>
</evidence>
<evidence type="ECO:0000259" key="8">
    <source>
        <dbReference type="PROSITE" id="PS51372"/>
    </source>
</evidence>
<dbReference type="HOGENOM" id="CLU_013442_1_0_9"/>
<dbReference type="Pfam" id="PF00359">
    <property type="entry name" value="PTS_EIIA_2"/>
    <property type="match status" value="1"/>
</dbReference>
<dbReference type="EMBL" id="CP007806">
    <property type="protein sequence ID" value="AIG24724.1"/>
    <property type="molecule type" value="Genomic_DNA"/>
</dbReference>
<dbReference type="CDD" id="cd00211">
    <property type="entry name" value="PTS_IIA_fru"/>
    <property type="match status" value="1"/>
</dbReference>
<reference evidence="9 10" key="1">
    <citation type="journal article" date="2011" name="J. Bacteriol.">
        <title>Genome sequence of Brevibacillus laterosporus LMG 15441, a pathogen of invertebrates.</title>
        <authorList>
            <person name="Djukic M."/>
            <person name="Poehlein A."/>
            <person name="Thurmer A."/>
            <person name="Daniel R."/>
        </authorList>
    </citation>
    <scope>NUCLEOTIDE SEQUENCE [LARGE SCALE GENOMIC DNA]</scope>
    <source>
        <strain evidence="9 10">LMG 15441</strain>
    </source>
</reference>
<dbReference type="InterPro" id="IPR016152">
    <property type="entry name" value="PTrfase/Anion_transptr"/>
</dbReference>
<dbReference type="CDD" id="cd05568">
    <property type="entry name" value="PTS_IIB_bgl_like"/>
    <property type="match status" value="1"/>
</dbReference>
<dbReference type="InterPro" id="IPR011608">
    <property type="entry name" value="PRD"/>
</dbReference>
<dbReference type="GO" id="GO:0009401">
    <property type="term" value="P:phosphoenolpyruvate-dependent sugar phosphotransferase system"/>
    <property type="evidence" value="ECO:0007669"/>
    <property type="project" value="InterPro"/>
</dbReference>
<name>A0A075QYN9_BRELA</name>
<evidence type="ECO:0000256" key="3">
    <source>
        <dbReference type="ARBA" id="ARBA00023015"/>
    </source>
</evidence>
<keyword evidence="3" id="KW-0805">Transcription regulation</keyword>
<dbReference type="InterPro" id="IPR003501">
    <property type="entry name" value="PTS_EIIB_2/3"/>
</dbReference>
<dbReference type="SUPFAM" id="SSF52794">
    <property type="entry name" value="PTS system IIB component-like"/>
    <property type="match status" value="1"/>
</dbReference>
<dbReference type="RefSeq" id="WP_041751901.1">
    <property type="nucleotide sequence ID" value="NZ_CP007806.1"/>
</dbReference>
<dbReference type="Pfam" id="PF05043">
    <property type="entry name" value="Mga"/>
    <property type="match status" value="1"/>
</dbReference>
<dbReference type="Gene3D" id="1.10.1790.10">
    <property type="entry name" value="PRD domain"/>
    <property type="match status" value="2"/>
</dbReference>
<feature type="domain" description="PRD" evidence="8">
    <location>
        <begin position="312"/>
        <end position="419"/>
    </location>
</feature>
<dbReference type="InterPro" id="IPR036388">
    <property type="entry name" value="WH-like_DNA-bd_sf"/>
</dbReference>
<proteinExistence type="predicted"/>
<dbReference type="PROSITE" id="PS51094">
    <property type="entry name" value="PTS_EIIA_TYPE_2"/>
    <property type="match status" value="1"/>
</dbReference>
<dbReference type="KEGG" id="blr:BRLA_c003290"/>
<dbReference type="Gene3D" id="3.40.50.2300">
    <property type="match status" value="1"/>
</dbReference>
<keyword evidence="10" id="KW-1185">Reference proteome</keyword>
<dbReference type="InterPro" id="IPR036095">
    <property type="entry name" value="PTS_EIIB-like_sf"/>
</dbReference>
<dbReference type="GO" id="GO:0006355">
    <property type="term" value="P:regulation of DNA-templated transcription"/>
    <property type="evidence" value="ECO:0007669"/>
    <property type="project" value="InterPro"/>
</dbReference>
<evidence type="ECO:0000256" key="1">
    <source>
        <dbReference type="ARBA" id="ARBA00022679"/>
    </source>
</evidence>
<dbReference type="AlphaFoldDB" id="A0A075QYN9"/>
<evidence type="ECO:0000259" key="7">
    <source>
        <dbReference type="PROSITE" id="PS51099"/>
    </source>
</evidence>
<dbReference type="eggNOG" id="COG3711">
    <property type="taxonomic scope" value="Bacteria"/>
</dbReference>
<evidence type="ECO:0000256" key="5">
    <source>
        <dbReference type="ARBA" id="ARBA00023163"/>
    </source>
</evidence>
<keyword evidence="1" id="KW-0808">Transferase</keyword>
<evidence type="ECO:0000256" key="4">
    <source>
        <dbReference type="ARBA" id="ARBA00023159"/>
    </source>
</evidence>
<keyword evidence="4" id="KW-0010">Activator</keyword>
<dbReference type="Proteomes" id="UP000005850">
    <property type="component" value="Chromosome"/>
</dbReference>
<dbReference type="eggNOG" id="COG1762">
    <property type="taxonomic scope" value="Bacteria"/>
</dbReference>
<organism evidence="9 10">
    <name type="scientific">Brevibacillus laterosporus LMG 15441</name>
    <dbReference type="NCBI Taxonomy" id="1042163"/>
    <lineage>
        <taxon>Bacteria</taxon>
        <taxon>Bacillati</taxon>
        <taxon>Bacillota</taxon>
        <taxon>Bacilli</taxon>
        <taxon>Bacillales</taxon>
        <taxon>Paenibacillaceae</taxon>
        <taxon>Brevibacillus</taxon>
    </lineage>
</organism>
<dbReference type="GO" id="GO:0008982">
    <property type="term" value="F:protein-N(PI)-phosphohistidine-sugar phosphotransferase activity"/>
    <property type="evidence" value="ECO:0007669"/>
    <property type="project" value="InterPro"/>
</dbReference>
<keyword evidence="5" id="KW-0804">Transcription</keyword>
<dbReference type="Pfam" id="PF00874">
    <property type="entry name" value="PRD"/>
    <property type="match status" value="2"/>
</dbReference>
<feature type="domain" description="PRD" evidence="8">
    <location>
        <begin position="201"/>
        <end position="306"/>
    </location>
</feature>
<dbReference type="InterPro" id="IPR036634">
    <property type="entry name" value="PRD_sf"/>
</dbReference>
<dbReference type="PROSITE" id="PS51372">
    <property type="entry name" value="PRD_2"/>
    <property type="match status" value="2"/>
</dbReference>
<feature type="domain" description="PTS EIIB type-2" evidence="7">
    <location>
        <begin position="424"/>
        <end position="512"/>
    </location>
</feature>
<dbReference type="PANTHER" id="PTHR30185:SF9">
    <property type="entry name" value="MANNITOL-SPECIFIC PHOSPHOTRANSFERASE ENZYME IIA COMPONENT"/>
    <property type="match status" value="1"/>
</dbReference>
<dbReference type="PANTHER" id="PTHR30185">
    <property type="entry name" value="CRYPTIC BETA-GLUCOSIDE BGL OPERON ANTITERMINATOR"/>
    <property type="match status" value="1"/>
</dbReference>
<dbReference type="InterPro" id="IPR002178">
    <property type="entry name" value="PTS_EIIA_type-2_dom"/>
</dbReference>
<dbReference type="Pfam" id="PF02302">
    <property type="entry name" value="PTS_IIB"/>
    <property type="match status" value="1"/>
</dbReference>
<protein>
    <submittedName>
        <fullName evidence="9">Transcriptional antiterminator, BglG family</fullName>
    </submittedName>
</protein>
<accession>A0A075QYN9</accession>
<gene>
    <name evidence="9" type="ORF">BRLA_c003290</name>
</gene>
<keyword evidence="2" id="KW-0677">Repeat</keyword>
<dbReference type="InterPro" id="IPR050661">
    <property type="entry name" value="BglG_antiterminators"/>
</dbReference>
<feature type="domain" description="PTS EIIA type-2" evidence="6">
    <location>
        <begin position="564"/>
        <end position="707"/>
    </location>
</feature>
<dbReference type="STRING" id="1042163.BRLA_c003290"/>
<evidence type="ECO:0000313" key="10">
    <source>
        <dbReference type="Proteomes" id="UP000005850"/>
    </source>
</evidence>
<dbReference type="SUPFAM" id="SSF63520">
    <property type="entry name" value="PTS-regulatory domain, PRD"/>
    <property type="match status" value="2"/>
</dbReference>
<dbReference type="InterPro" id="IPR013011">
    <property type="entry name" value="PTS_EIIB_2"/>
</dbReference>
<evidence type="ECO:0000256" key="2">
    <source>
        <dbReference type="ARBA" id="ARBA00022737"/>
    </source>
</evidence>
<dbReference type="PROSITE" id="PS51099">
    <property type="entry name" value="PTS_EIIB_TYPE_2"/>
    <property type="match status" value="1"/>
</dbReference>
<dbReference type="Gene3D" id="1.10.10.10">
    <property type="entry name" value="Winged helix-like DNA-binding domain superfamily/Winged helix DNA-binding domain"/>
    <property type="match status" value="1"/>
</dbReference>